<evidence type="ECO:0000313" key="6">
    <source>
        <dbReference type="EMBL" id="NIA54082.1"/>
    </source>
</evidence>
<keyword evidence="2" id="KW-0805">Transcription regulation</keyword>
<reference evidence="6 7" key="1">
    <citation type="submission" date="2020-03" db="EMBL/GenBank/DDBJ databases">
        <title>Genome sequence of strain Massilia sp. TW-1.</title>
        <authorList>
            <person name="Chaudhary D.K."/>
        </authorList>
    </citation>
    <scope>NUCLEOTIDE SEQUENCE [LARGE SCALE GENOMIC DNA]</scope>
    <source>
        <strain evidence="6 7">TW-1</strain>
    </source>
</reference>
<keyword evidence="3" id="KW-0238">DNA-binding</keyword>
<keyword evidence="4" id="KW-0804">Transcription</keyword>
<dbReference type="InterPro" id="IPR005119">
    <property type="entry name" value="LysR_subst-bd"/>
</dbReference>
<dbReference type="SUPFAM" id="SSF46785">
    <property type="entry name" value="Winged helix' DNA-binding domain"/>
    <property type="match status" value="1"/>
</dbReference>
<dbReference type="PANTHER" id="PTHR30537:SF3">
    <property type="entry name" value="TRANSCRIPTIONAL REGULATORY PROTEIN"/>
    <property type="match status" value="1"/>
</dbReference>
<evidence type="ECO:0000256" key="4">
    <source>
        <dbReference type="ARBA" id="ARBA00023163"/>
    </source>
</evidence>
<dbReference type="Gene3D" id="1.10.10.10">
    <property type="entry name" value="Winged helix-like DNA-binding domain superfamily/Winged helix DNA-binding domain"/>
    <property type="match status" value="1"/>
</dbReference>
<dbReference type="Proteomes" id="UP000716322">
    <property type="component" value="Unassembled WGS sequence"/>
</dbReference>
<comment type="caution">
    <text evidence="6">The sequence shown here is derived from an EMBL/GenBank/DDBJ whole genome shotgun (WGS) entry which is preliminary data.</text>
</comment>
<organism evidence="6 7">
    <name type="scientific">Telluria antibiotica</name>
    <dbReference type="NCBI Taxonomy" id="2717319"/>
    <lineage>
        <taxon>Bacteria</taxon>
        <taxon>Pseudomonadati</taxon>
        <taxon>Pseudomonadota</taxon>
        <taxon>Betaproteobacteria</taxon>
        <taxon>Burkholderiales</taxon>
        <taxon>Oxalobacteraceae</taxon>
        <taxon>Telluria group</taxon>
        <taxon>Telluria</taxon>
    </lineage>
</organism>
<dbReference type="InterPro" id="IPR058163">
    <property type="entry name" value="LysR-type_TF_proteobact-type"/>
</dbReference>
<evidence type="ECO:0000256" key="3">
    <source>
        <dbReference type="ARBA" id="ARBA00023125"/>
    </source>
</evidence>
<dbReference type="Pfam" id="PF00126">
    <property type="entry name" value="HTH_1"/>
    <property type="match status" value="1"/>
</dbReference>
<comment type="similarity">
    <text evidence="1">Belongs to the LysR transcriptional regulatory family.</text>
</comment>
<evidence type="ECO:0000256" key="1">
    <source>
        <dbReference type="ARBA" id="ARBA00009437"/>
    </source>
</evidence>
<dbReference type="InterPro" id="IPR000847">
    <property type="entry name" value="LysR_HTH_N"/>
</dbReference>
<dbReference type="InterPro" id="IPR036390">
    <property type="entry name" value="WH_DNA-bd_sf"/>
</dbReference>
<evidence type="ECO:0000259" key="5">
    <source>
        <dbReference type="PROSITE" id="PS50931"/>
    </source>
</evidence>
<dbReference type="PANTHER" id="PTHR30537">
    <property type="entry name" value="HTH-TYPE TRANSCRIPTIONAL REGULATOR"/>
    <property type="match status" value="1"/>
</dbReference>
<dbReference type="Pfam" id="PF03466">
    <property type="entry name" value="LysR_substrate"/>
    <property type="match status" value="1"/>
</dbReference>
<feature type="domain" description="HTH lysR-type" evidence="5">
    <location>
        <begin position="1"/>
        <end position="58"/>
    </location>
</feature>
<dbReference type="EMBL" id="JAAQOM010000005">
    <property type="protein sequence ID" value="NIA54082.1"/>
    <property type="molecule type" value="Genomic_DNA"/>
</dbReference>
<dbReference type="RefSeq" id="WP_166859041.1">
    <property type="nucleotide sequence ID" value="NZ_JAAQOM010000005.1"/>
</dbReference>
<name>A0ABX0P9V9_9BURK</name>
<dbReference type="InterPro" id="IPR036388">
    <property type="entry name" value="WH-like_DNA-bd_sf"/>
</dbReference>
<dbReference type="SUPFAM" id="SSF53850">
    <property type="entry name" value="Periplasmic binding protein-like II"/>
    <property type="match status" value="1"/>
</dbReference>
<evidence type="ECO:0000256" key="2">
    <source>
        <dbReference type="ARBA" id="ARBA00023015"/>
    </source>
</evidence>
<dbReference type="PROSITE" id="PS50931">
    <property type="entry name" value="HTH_LYSR"/>
    <property type="match status" value="1"/>
</dbReference>
<keyword evidence="7" id="KW-1185">Reference proteome</keyword>
<proteinExistence type="inferred from homology"/>
<sequence length="298" mass="32838">MDWDDYQYFLAVAGSGSVSAAARRLGQSHSTVLRRLDKLETALDVRLFERFQTGYVLTTNGEELRELLAPIDEGMQEIERKLSGQDAALHGTIRVTTTDTLMDLLLPALADFRTTYPGIRLQVTVNNSFLNLSRRDADVAVRPSNTPPDHLVGRKLGVLRTAPYAAHAYLRGSAADGSPGHDWTRYDWVAPDESLAHLRQARWLREHVPAERHAASVDSLLGMVAAVEAGLGAGMLLCLLADAKPALVRLADPDPALDTDVWILTHPDLRRVNRIRLFTAFLFDRLSRHAAFTPSAGG</sequence>
<dbReference type="Gene3D" id="3.40.190.290">
    <property type="match status" value="1"/>
</dbReference>
<protein>
    <submittedName>
        <fullName evidence="6">LysR family transcriptional regulator</fullName>
    </submittedName>
</protein>
<gene>
    <name evidence="6" type="ORF">HAV22_10550</name>
</gene>
<accession>A0ABX0P9V9</accession>
<evidence type="ECO:0000313" key="7">
    <source>
        <dbReference type="Proteomes" id="UP000716322"/>
    </source>
</evidence>